<evidence type="ECO:0000313" key="1">
    <source>
        <dbReference type="EMBL" id="KAJ2807574.1"/>
    </source>
</evidence>
<keyword evidence="2" id="KW-1185">Reference proteome</keyword>
<name>A0ACC1LG71_9FUNG</name>
<gene>
    <name evidence="1" type="ORF">H4R21_000420</name>
</gene>
<dbReference type="Proteomes" id="UP001140087">
    <property type="component" value="Unassembled WGS sequence"/>
</dbReference>
<evidence type="ECO:0000313" key="2">
    <source>
        <dbReference type="Proteomes" id="UP001140087"/>
    </source>
</evidence>
<dbReference type="EMBL" id="JANBUN010000047">
    <property type="protein sequence ID" value="KAJ2807574.1"/>
    <property type="molecule type" value="Genomic_DNA"/>
</dbReference>
<comment type="caution">
    <text evidence="1">The sequence shown here is derived from an EMBL/GenBank/DDBJ whole genome shotgun (WGS) entry which is preliminary data.</text>
</comment>
<accession>A0ACC1LG71</accession>
<sequence length="1384" mass="148580">MLVSEYNQLAAAFPALQQVWLDTRHFVDVRAIYLKSAGTKALPPITSLVLQEDVFRRRDKVASLVHAVAATLTRLELAYTDIGTACEVLWGPGGQADEYRSRFPQLVKLFISIRSVHDRPPTMPPQTTPFPELKVLVCQGSSLPRDGSAPELHGWMRQFVAMLLEHAPAQLRWLSIDDPDGDVPEMLGGKMQQLEALHLNHNLDYYHSKVSLQRVLETAGAIPKLRGLAAISFSAEPRPPLDLTCPCHPHLCVLNIDEWHVTLCDVQQLLSKLPHLERLRITLAPSEILPAREDIGQHMAMQRIWIGSDIAADPLWDLESLESLTTLLARMPRLNEAFLFSEAMEWLCEETEPGNLEDLKHLARHVNVICSDPEELYYPEATKQLEGLGSALKSQIMSDLNAWEDRRRSETQAGRGKKYAAKRARPQPLPEIARGTVVEMRAVRRALYATGSDVAREVSAWAIGVLAVFVSVADMKGNCKLSDLIGLPGAKAVFQLLVVAVESRFGHMGMEAAETALVDATLATTKDPRAVEWILSQYGATHSARFARCLHLSAIGRLAQGGDAPAAPAPAAAAAGSAGLAKAIEALAAAHPEENTRALAGILDSYRDAVCGAGDTVAEDDPQRYILSYMLQSQQSALLGNGSGSSSRQWLGEAIRREMREGFSRLLVWPDGATAPQRQPLGAAIDALFGDQGRRKRASDHPLDICRVLEVFALIGAVIDGASGDGSGGDDINGSSGDVHMQAADADGDSACLAFVDACRTALGQRIAREQALVILSQLPKTVKSMPQPVPNSLHEVVQRGARLFNNGPLTLPAAGVDEAEAACNALFAVLSASHNAACGGAPAAVRLRAMVCDAAPKLIEVLAARMDAPALLKGLVDRLVAGWPVEAADPGVALALYRSLLAVGECGRGLVRPQLLHAFGAGMASHRDAVHHAVSLLAMAVDHQTAIATDPAGAGAALLGVAEVVADLCAALAAHWPALWARCFADPPDSPAAWAACTALVQALARGLALRPAMPMARQATLTARALDELAAVQAAMRRPAADIDGMLALARALLGLACRLAVRPGIGRVATERLLQLILQRPSAAADGAPAHPSDKREPDPMHRLAELLDGRLLSAGPAPDAMETAGRLLWQNAVRPVPRYPRTDMRNYDRADDAWTLARQPKAAAAAAAAQLDAGAQPLLVLALLAVVQTGGRGAVAALGQLLEEYYLDAIPSLPPLQLDERLERGRLQLLPVELELVHDLRRNPDLELLLVELLRAAPHGPAVARRLVAAAVVALSVVWNGALAEPAANRPADLALTTRLVSHIVDAYAPGDPAARAVCALLPLLTGRDIARILHQYVWRWVIHRFPAAEDHAQRLLRHTLRRHIVRAAPLFHAIYPHPS</sequence>
<proteinExistence type="predicted"/>
<reference evidence="1" key="1">
    <citation type="submission" date="2022-07" db="EMBL/GenBank/DDBJ databases">
        <title>Phylogenomic reconstructions and comparative analyses of Kickxellomycotina fungi.</title>
        <authorList>
            <person name="Reynolds N.K."/>
            <person name="Stajich J.E."/>
            <person name="Barry K."/>
            <person name="Grigoriev I.V."/>
            <person name="Crous P."/>
            <person name="Smith M.E."/>
        </authorList>
    </citation>
    <scope>NUCLEOTIDE SEQUENCE</scope>
    <source>
        <strain evidence="1">BCRC 34780</strain>
    </source>
</reference>
<protein>
    <submittedName>
        <fullName evidence="1">Uncharacterized protein</fullName>
    </submittedName>
</protein>
<organism evidence="1 2">
    <name type="scientific">Coemansia helicoidea</name>
    <dbReference type="NCBI Taxonomy" id="1286919"/>
    <lineage>
        <taxon>Eukaryota</taxon>
        <taxon>Fungi</taxon>
        <taxon>Fungi incertae sedis</taxon>
        <taxon>Zoopagomycota</taxon>
        <taxon>Kickxellomycotina</taxon>
        <taxon>Kickxellomycetes</taxon>
        <taxon>Kickxellales</taxon>
        <taxon>Kickxellaceae</taxon>
        <taxon>Coemansia</taxon>
    </lineage>
</organism>